<sequence>MDDELSTYTFDEIEIGLTKQFQTTITESMIDDFAKLTGDFSPIHMDKDYASTTTFEKRVVDGMLLASFLSKIVGMYLPGKHALYFSQSLDFRQPCFISDKITVSSRVIDKSTSTKILKIESKITNQEGKTLLSGIGRVIVRDD</sequence>
<dbReference type="PANTHER" id="PTHR43437:SF3">
    <property type="entry name" value="HYDROXYACYL-THIOESTER DEHYDRATASE TYPE 2, MITOCHONDRIAL"/>
    <property type="match status" value="1"/>
</dbReference>
<dbReference type="PANTHER" id="PTHR43437">
    <property type="entry name" value="HYDROXYACYL-THIOESTER DEHYDRATASE TYPE 2, MITOCHONDRIAL-RELATED"/>
    <property type="match status" value="1"/>
</dbReference>
<evidence type="ECO:0000259" key="1">
    <source>
        <dbReference type="Pfam" id="PF01575"/>
    </source>
</evidence>
<dbReference type="InterPro" id="IPR029069">
    <property type="entry name" value="HotDog_dom_sf"/>
</dbReference>
<proteinExistence type="predicted"/>
<dbReference type="GO" id="GO:0006633">
    <property type="term" value="P:fatty acid biosynthetic process"/>
    <property type="evidence" value="ECO:0007669"/>
    <property type="project" value="TreeGrafter"/>
</dbReference>
<evidence type="ECO:0000313" key="2">
    <source>
        <dbReference type="EMBL" id="SVD85120.1"/>
    </source>
</evidence>
<dbReference type="InterPro" id="IPR050965">
    <property type="entry name" value="UPF0336/Enoyl-CoA_hydratase"/>
</dbReference>
<accession>A0A382YPX6</accession>
<organism evidence="2">
    <name type="scientific">marine metagenome</name>
    <dbReference type="NCBI Taxonomy" id="408172"/>
    <lineage>
        <taxon>unclassified sequences</taxon>
        <taxon>metagenomes</taxon>
        <taxon>ecological metagenomes</taxon>
    </lineage>
</organism>
<feature type="domain" description="MaoC-like" evidence="1">
    <location>
        <begin position="22"/>
        <end position="120"/>
    </location>
</feature>
<dbReference type="SUPFAM" id="SSF54637">
    <property type="entry name" value="Thioesterase/thiol ester dehydrase-isomerase"/>
    <property type="match status" value="1"/>
</dbReference>
<dbReference type="GO" id="GO:0019171">
    <property type="term" value="F:(3R)-hydroxyacyl-[acyl-carrier-protein] dehydratase activity"/>
    <property type="evidence" value="ECO:0007669"/>
    <property type="project" value="TreeGrafter"/>
</dbReference>
<dbReference type="Gene3D" id="3.10.129.10">
    <property type="entry name" value="Hotdog Thioesterase"/>
    <property type="match status" value="1"/>
</dbReference>
<dbReference type="CDD" id="cd03449">
    <property type="entry name" value="R_hydratase"/>
    <property type="match status" value="1"/>
</dbReference>
<gene>
    <name evidence="2" type="ORF">METZ01_LOCUS437974</name>
</gene>
<dbReference type="Pfam" id="PF01575">
    <property type="entry name" value="MaoC_dehydratas"/>
    <property type="match status" value="1"/>
</dbReference>
<name>A0A382YPX6_9ZZZZ</name>
<dbReference type="InterPro" id="IPR002539">
    <property type="entry name" value="MaoC-like_dom"/>
</dbReference>
<dbReference type="AlphaFoldDB" id="A0A382YPX6"/>
<dbReference type="EMBL" id="UINC01177463">
    <property type="protein sequence ID" value="SVD85120.1"/>
    <property type="molecule type" value="Genomic_DNA"/>
</dbReference>
<reference evidence="2" key="1">
    <citation type="submission" date="2018-05" db="EMBL/GenBank/DDBJ databases">
        <authorList>
            <person name="Lanie J.A."/>
            <person name="Ng W.-L."/>
            <person name="Kazmierczak K.M."/>
            <person name="Andrzejewski T.M."/>
            <person name="Davidsen T.M."/>
            <person name="Wayne K.J."/>
            <person name="Tettelin H."/>
            <person name="Glass J.I."/>
            <person name="Rusch D."/>
            <person name="Podicherti R."/>
            <person name="Tsui H.-C.T."/>
            <person name="Winkler M.E."/>
        </authorList>
    </citation>
    <scope>NUCLEOTIDE SEQUENCE</scope>
</reference>
<protein>
    <recommendedName>
        <fullName evidence="1">MaoC-like domain-containing protein</fullName>
    </recommendedName>
</protein>